<dbReference type="AlphaFoldDB" id="A0A1Z4GPE1"/>
<protein>
    <submittedName>
        <fullName evidence="2">Signal transduction protein</fullName>
    </submittedName>
</protein>
<dbReference type="PANTHER" id="PTHR46312:SF2">
    <property type="entry name" value="NUCLEOTIDE-BINDING OLIGOMERIZATION DOMAIN-CONTAINING PROTEIN 2-LIKE"/>
    <property type="match status" value="1"/>
</dbReference>
<keyword evidence="3" id="KW-1185">Reference proteome</keyword>
<name>A0A1Z4GPE1_9CYAN</name>
<dbReference type="OrthoDB" id="448481at2"/>
<gene>
    <name evidence="2" type="ORF">NIES21_52420</name>
</gene>
<accession>A0A1Z4GPE1</accession>
<dbReference type="EMBL" id="AP018174">
    <property type="protein sequence ID" value="BAY19381.1"/>
    <property type="molecule type" value="Genomic_DNA"/>
</dbReference>
<dbReference type="PANTHER" id="PTHR46312">
    <property type="entry name" value="NACHT DOMAIN-CONTAINING PROTEIN"/>
    <property type="match status" value="1"/>
</dbReference>
<dbReference type="Pfam" id="PF05729">
    <property type="entry name" value="NACHT"/>
    <property type="match status" value="1"/>
</dbReference>
<evidence type="ECO:0000313" key="3">
    <source>
        <dbReference type="Proteomes" id="UP000218287"/>
    </source>
</evidence>
<organism evidence="2 3">
    <name type="scientific">Anabaenopsis circularis NIES-21</name>
    <dbReference type="NCBI Taxonomy" id="1085406"/>
    <lineage>
        <taxon>Bacteria</taxon>
        <taxon>Bacillati</taxon>
        <taxon>Cyanobacteriota</taxon>
        <taxon>Cyanophyceae</taxon>
        <taxon>Nostocales</taxon>
        <taxon>Nodulariaceae</taxon>
        <taxon>Anabaenopsis</taxon>
    </lineage>
</organism>
<dbReference type="InterPro" id="IPR007111">
    <property type="entry name" value="NACHT_NTPase"/>
</dbReference>
<dbReference type="Proteomes" id="UP000218287">
    <property type="component" value="Chromosome"/>
</dbReference>
<sequence length="446" mass="50974">MTGNPLDPVLGKVAEALAKVVIQSAWNQSGKLFGWMGGRLNEGTRKLIYSASQQYAQNYQERHGTLKVLGMQEPVQIESIYTEVQFLGKEAIRQYASLEEIEKAYAKRSSERRFQAEDRKKQSGIKVANQKQFLMVLGQPGSGKTTFLRRMGWEALKGRAGRYQYACMPIFIELKEFNTSDIDLKKTIIDELATCKYPEPQRSAEQLLDQGKLLLLLDGLDEVNTNSEALAIQRIQKFVDRYNQNRFICSCRTAAYQSRFRRFSDVVMADFDDNQIRQYITNWFSSKTDKVAKMAYKCWKLLNQADYKAAKELAQTPLLLTFLCLVYDDSQSFPKNRAVLYGDALDILLKRWAAEKRVAHDSIYKDLTVALEEMMLAEIAYKGFHAKQLFFSRSEIMAQIREFLANNLNAPKHLDGDKVIDAIRIQQGILVERARSVLSAAGDGQR</sequence>
<evidence type="ECO:0000313" key="2">
    <source>
        <dbReference type="EMBL" id="BAY19381.1"/>
    </source>
</evidence>
<proteinExistence type="predicted"/>
<dbReference type="PROSITE" id="PS50837">
    <property type="entry name" value="NACHT"/>
    <property type="match status" value="1"/>
</dbReference>
<dbReference type="InterPro" id="IPR027417">
    <property type="entry name" value="P-loop_NTPase"/>
</dbReference>
<dbReference type="SUPFAM" id="SSF52540">
    <property type="entry name" value="P-loop containing nucleoside triphosphate hydrolases"/>
    <property type="match status" value="1"/>
</dbReference>
<evidence type="ECO:0000259" key="1">
    <source>
        <dbReference type="PROSITE" id="PS50837"/>
    </source>
</evidence>
<feature type="domain" description="NACHT" evidence="1">
    <location>
        <begin position="132"/>
        <end position="255"/>
    </location>
</feature>
<reference evidence="2 3" key="1">
    <citation type="submission" date="2017-06" db="EMBL/GenBank/DDBJ databases">
        <title>Genome sequencing of cyanobaciteial culture collection at National Institute for Environmental Studies (NIES).</title>
        <authorList>
            <person name="Hirose Y."/>
            <person name="Shimura Y."/>
            <person name="Fujisawa T."/>
            <person name="Nakamura Y."/>
            <person name="Kawachi M."/>
        </authorList>
    </citation>
    <scope>NUCLEOTIDE SEQUENCE [LARGE SCALE GENOMIC DNA]</scope>
    <source>
        <strain evidence="2 3">NIES-21</strain>
    </source>
</reference>
<dbReference type="Gene3D" id="3.40.50.300">
    <property type="entry name" value="P-loop containing nucleotide triphosphate hydrolases"/>
    <property type="match status" value="1"/>
</dbReference>